<evidence type="ECO:0000313" key="4">
    <source>
        <dbReference type="Proteomes" id="UP000177082"/>
    </source>
</evidence>
<evidence type="ECO:0000256" key="1">
    <source>
        <dbReference type="SAM" id="Coils"/>
    </source>
</evidence>
<keyword evidence="2" id="KW-0812">Transmembrane</keyword>
<evidence type="ECO:0000313" key="3">
    <source>
        <dbReference type="EMBL" id="OGM63850.1"/>
    </source>
</evidence>
<sequence length="145" mass="17363">MKNRNFILPTTILLASIVLGGFYYFTQVNKQASIERQQELKVEQDKAQQESKTKQDKKEYIAKRKNECYTLYEKETEKWNNVKDFEYKEDRDTCVVKFASSEPAKTESECNKMIENIPTSFNQETKDRIFDRYSDCLENWFSKEF</sequence>
<dbReference type="EMBL" id="MGHF01000011">
    <property type="protein sequence ID" value="OGM63850.1"/>
    <property type="molecule type" value="Genomic_DNA"/>
</dbReference>
<reference evidence="3 4" key="1">
    <citation type="journal article" date="2016" name="Nat. Commun.">
        <title>Thousands of microbial genomes shed light on interconnected biogeochemical processes in an aquifer system.</title>
        <authorList>
            <person name="Anantharaman K."/>
            <person name="Brown C.T."/>
            <person name="Hug L.A."/>
            <person name="Sharon I."/>
            <person name="Castelle C.J."/>
            <person name="Probst A.J."/>
            <person name="Thomas B.C."/>
            <person name="Singh A."/>
            <person name="Wilkins M.J."/>
            <person name="Karaoz U."/>
            <person name="Brodie E.L."/>
            <person name="Williams K.H."/>
            <person name="Hubbard S.S."/>
            <person name="Banfield J.F."/>
        </authorList>
    </citation>
    <scope>NUCLEOTIDE SEQUENCE [LARGE SCALE GENOMIC DNA]</scope>
</reference>
<name>A0A1F8BIQ2_9BACT</name>
<dbReference type="STRING" id="1802519.A2961_00015"/>
<keyword evidence="2" id="KW-1133">Transmembrane helix</keyword>
<keyword evidence="1" id="KW-0175">Coiled coil</keyword>
<proteinExistence type="predicted"/>
<dbReference type="Proteomes" id="UP000177082">
    <property type="component" value="Unassembled WGS sequence"/>
</dbReference>
<protein>
    <submittedName>
        <fullName evidence="3">Uncharacterized protein</fullName>
    </submittedName>
</protein>
<feature type="transmembrane region" description="Helical" evidence="2">
    <location>
        <begin position="6"/>
        <end position="26"/>
    </location>
</feature>
<gene>
    <name evidence="3" type="ORF">A2961_00015</name>
</gene>
<organism evidence="3 4">
    <name type="scientific">Candidatus Woesebacteria bacterium RIFCSPLOWO2_01_FULL_39_21</name>
    <dbReference type="NCBI Taxonomy" id="1802519"/>
    <lineage>
        <taxon>Bacteria</taxon>
        <taxon>Candidatus Woeseibacteriota</taxon>
    </lineage>
</organism>
<accession>A0A1F8BIQ2</accession>
<feature type="coiled-coil region" evidence="1">
    <location>
        <begin position="30"/>
        <end position="57"/>
    </location>
</feature>
<evidence type="ECO:0000256" key="2">
    <source>
        <dbReference type="SAM" id="Phobius"/>
    </source>
</evidence>
<keyword evidence="2" id="KW-0472">Membrane</keyword>
<comment type="caution">
    <text evidence="3">The sequence shown here is derived from an EMBL/GenBank/DDBJ whole genome shotgun (WGS) entry which is preliminary data.</text>
</comment>
<dbReference type="AlphaFoldDB" id="A0A1F8BIQ2"/>